<name>A0ABD4VW19_BACFG</name>
<accession>A0ABD4VW19</accession>
<dbReference type="InterPro" id="IPR032594">
    <property type="entry name" value="DUF4906"/>
</dbReference>
<protein>
    <submittedName>
        <fullName evidence="2">DUF4906 domain-containing protein</fullName>
    </submittedName>
</protein>
<dbReference type="RefSeq" id="WP_269098439.1">
    <property type="nucleotide sequence ID" value="NZ_JAPUAC010000013.1"/>
</dbReference>
<dbReference type="Pfam" id="PF16249">
    <property type="entry name" value="DUF4906"/>
    <property type="match status" value="1"/>
</dbReference>
<comment type="caution">
    <text evidence="2">The sequence shown here is derived from an EMBL/GenBank/DDBJ whole genome shotgun (WGS) entry which is preliminary data.</text>
</comment>
<reference evidence="2" key="1">
    <citation type="submission" date="2022-12" db="EMBL/GenBank/DDBJ databases">
        <title>Development of a Multilocus Sequence Typing Scheme for Bacteroides fragilis Based on Whole Genome Sequencing Data and Clinical Application.</title>
        <authorList>
            <person name="Nielsen F.D."/>
            <person name="Justesen U.S."/>
        </authorList>
    </citation>
    <scope>NUCLEOTIDE SEQUENCE</scope>
    <source>
        <strain evidence="2">BF_BC_ODE_DK_2015_2</strain>
    </source>
</reference>
<dbReference type="AlphaFoldDB" id="A0ABD4VW19"/>
<dbReference type="Proteomes" id="UP001075704">
    <property type="component" value="Unassembled WGS sequence"/>
</dbReference>
<proteinExistence type="predicted"/>
<sequence length="809" mass="88775">MNRLGCMLTVTALLMGLTSCEERFSESVPAAGEGNPVEVSLSFGFADEEDGYALSVPADTRAGEDGEGGAFSARLLPAAKTRTGEVISAPDQLYNLEIRQYDSKGGYKNGKAYGNVLLGQHLEVTLSALTDCQLVIVARGNGGAIAALDGKSLEQVQKMDVSSSVINAIDPSNSEDMKKMPYVLHLEHVNVVTGTDGKAVIQSPEGSYDTRLLLKRLAARLTVSWNYNVSGYELKQLLLQSVPLNYAVIPTPDSEGNYPSILDQFHTVEIDMNKGSSYSCWIPANVRGESPAANSDLQRTKANAPKGSSFLNFVAVNATDPKKKLDYRVYIGGKTSSDFSLNNNTEYSYVVNFGHTGIPTNDKRVTYIDPVPASENNENFVPTANCFMVAPGTGFCFDPLAYQSGGAETTNETLKGWCQGGGIVRVKLLWQTKEDGDIGEPVMGIVTSENDHTNIVDLKRTDGTDPVSYPVKDKGEARVYCRVAPGTTGGSGVIAAYDNNGKILWSWHVWVTDYHPDATGNVDVQKPSTKRKLKFTYGSHPEQRPMMDRDLGAMAGYAKAPTLDVEKFKAHGFQYQWGRKDPYPSSYSNRPIITVKLPQKITEPIVGIMSLYQPDGVTFLPFNPSYNGQASYRTAYQNPLTAYKPTTSQYWFTSEVTNSISGAWSATVKTVHDPCPAGWRVAKAEEYYSLFSDKDYSGTLPSYSTNNMNMSNYNTQGDDKGFVLRYDKTDQSKVTYFRLCGYYADGEFVQIGYFDFIWCCNCAKIGNTYQARHLQLVSTSSSQRRGINGINNGGTLSAMLPLRCIQERD</sequence>
<organism evidence="2 3">
    <name type="scientific">Bacteroides fragilis</name>
    <dbReference type="NCBI Taxonomy" id="817"/>
    <lineage>
        <taxon>Bacteria</taxon>
        <taxon>Pseudomonadati</taxon>
        <taxon>Bacteroidota</taxon>
        <taxon>Bacteroidia</taxon>
        <taxon>Bacteroidales</taxon>
        <taxon>Bacteroidaceae</taxon>
        <taxon>Bacteroides</taxon>
    </lineage>
</organism>
<evidence type="ECO:0000259" key="1">
    <source>
        <dbReference type="Pfam" id="PF16249"/>
    </source>
</evidence>
<dbReference type="EMBL" id="JAPUAC010000013">
    <property type="protein sequence ID" value="MCZ2655584.1"/>
    <property type="molecule type" value="Genomic_DNA"/>
</dbReference>
<evidence type="ECO:0000313" key="3">
    <source>
        <dbReference type="Proteomes" id="UP001075704"/>
    </source>
</evidence>
<dbReference type="PROSITE" id="PS51257">
    <property type="entry name" value="PROKAR_LIPOPROTEIN"/>
    <property type="match status" value="1"/>
</dbReference>
<gene>
    <name evidence="2" type="ORF">O1422_15575</name>
</gene>
<evidence type="ECO:0000313" key="2">
    <source>
        <dbReference type="EMBL" id="MCZ2655584.1"/>
    </source>
</evidence>
<feature type="domain" description="DUF4906" evidence="1">
    <location>
        <begin position="277"/>
        <end position="349"/>
    </location>
</feature>